<evidence type="ECO:0000313" key="1">
    <source>
        <dbReference type="EMBL" id="ETO14654.1"/>
    </source>
</evidence>
<organism evidence="1 2">
    <name type="scientific">Reticulomyxa filosa</name>
    <dbReference type="NCBI Taxonomy" id="46433"/>
    <lineage>
        <taxon>Eukaryota</taxon>
        <taxon>Sar</taxon>
        <taxon>Rhizaria</taxon>
        <taxon>Retaria</taxon>
        <taxon>Foraminifera</taxon>
        <taxon>Monothalamids</taxon>
        <taxon>Reticulomyxidae</taxon>
        <taxon>Reticulomyxa</taxon>
    </lineage>
</organism>
<keyword evidence="2" id="KW-1185">Reference proteome</keyword>
<protein>
    <submittedName>
        <fullName evidence="1">Uncharacterized protein</fullName>
    </submittedName>
</protein>
<gene>
    <name evidence="1" type="ORF">RFI_22710</name>
</gene>
<accession>X6MLA2</accession>
<dbReference type="Proteomes" id="UP000023152">
    <property type="component" value="Unassembled WGS sequence"/>
</dbReference>
<dbReference type="EMBL" id="ASPP01019879">
    <property type="protein sequence ID" value="ETO14654.1"/>
    <property type="molecule type" value="Genomic_DNA"/>
</dbReference>
<evidence type="ECO:0000313" key="2">
    <source>
        <dbReference type="Proteomes" id="UP000023152"/>
    </source>
</evidence>
<dbReference type="Pfam" id="PF10036">
    <property type="entry name" value="RLL"/>
    <property type="match status" value="1"/>
</dbReference>
<sequence length="286" mass="33751">MSRISPFRRKLAALKYADWKNFDISNRQHIQALVVWLEQTKIRHYSVEARGPLKKTESAKWDECLNDYLEELDSPYRLKSTSSSTNKEDKEQMKAQELEWTYIIDWMLSEAILCEYSDHKDELNERKPIRRKEKTVYELENCGSTKEMNNALKDLCAFLRIPMHPTDNAVTCQTILTFIKDKFNPMSIKNYEEYIKDKVNTQHSKTSNDDDHWVRTQSYKDIIRFYPEMINFSTGDEMVDAATIILRALYIVDVRNAQNQFSEILNFLQKFTSDPKTNAEKGKVGW</sequence>
<dbReference type="OrthoDB" id="514167at2759"/>
<dbReference type="AlphaFoldDB" id="X6MLA2"/>
<proteinExistence type="predicted"/>
<dbReference type="PANTHER" id="PTHR15924">
    <property type="entry name" value="CLE"/>
    <property type="match status" value="1"/>
</dbReference>
<comment type="caution">
    <text evidence="1">The sequence shown here is derived from an EMBL/GenBank/DDBJ whole genome shotgun (WGS) entry which is preliminary data.</text>
</comment>
<name>X6MLA2_RETFI</name>
<dbReference type="InterPro" id="IPR019265">
    <property type="entry name" value="RTRAF"/>
</dbReference>
<dbReference type="OMA" id="YPMRILR"/>
<reference evidence="1 2" key="1">
    <citation type="journal article" date="2013" name="Curr. Biol.">
        <title>The Genome of the Foraminiferan Reticulomyxa filosa.</title>
        <authorList>
            <person name="Glockner G."/>
            <person name="Hulsmann N."/>
            <person name="Schleicher M."/>
            <person name="Noegel A.A."/>
            <person name="Eichinger L."/>
            <person name="Gallinger C."/>
            <person name="Pawlowski J."/>
            <person name="Sierra R."/>
            <person name="Euteneuer U."/>
            <person name="Pillet L."/>
            <person name="Moustafa A."/>
            <person name="Platzer M."/>
            <person name="Groth M."/>
            <person name="Szafranski K."/>
            <person name="Schliwa M."/>
        </authorList>
    </citation>
    <scope>NUCLEOTIDE SEQUENCE [LARGE SCALE GENOMIC DNA]</scope>
</reference>